<evidence type="ECO:0000313" key="2">
    <source>
        <dbReference type="EMBL" id="KAI5435904.1"/>
    </source>
</evidence>
<reference evidence="2 3" key="1">
    <citation type="journal article" date="2022" name="Nat. Genet.">
        <title>Improved pea reference genome and pan-genome highlight genomic features and evolutionary characteristics.</title>
        <authorList>
            <person name="Yang T."/>
            <person name="Liu R."/>
            <person name="Luo Y."/>
            <person name="Hu S."/>
            <person name="Wang D."/>
            <person name="Wang C."/>
            <person name="Pandey M.K."/>
            <person name="Ge S."/>
            <person name="Xu Q."/>
            <person name="Li N."/>
            <person name="Li G."/>
            <person name="Huang Y."/>
            <person name="Saxena R.K."/>
            <person name="Ji Y."/>
            <person name="Li M."/>
            <person name="Yan X."/>
            <person name="He Y."/>
            <person name="Liu Y."/>
            <person name="Wang X."/>
            <person name="Xiang C."/>
            <person name="Varshney R.K."/>
            <person name="Ding H."/>
            <person name="Gao S."/>
            <person name="Zong X."/>
        </authorList>
    </citation>
    <scope>NUCLEOTIDE SEQUENCE [LARGE SCALE GENOMIC DNA]</scope>
    <source>
        <strain evidence="2 3">cv. Zhongwan 6</strain>
    </source>
</reference>
<dbReference type="GO" id="GO:0016301">
    <property type="term" value="F:kinase activity"/>
    <property type="evidence" value="ECO:0007669"/>
    <property type="project" value="UniProtKB-KW"/>
</dbReference>
<comment type="caution">
    <text evidence="2">The sequence shown here is derived from an EMBL/GenBank/DDBJ whole genome shotgun (WGS) entry which is preliminary data.</text>
</comment>
<name>A0A9D4YCC0_PEA</name>
<dbReference type="AlphaFoldDB" id="A0A9D4YCC0"/>
<protein>
    <submittedName>
        <fullName evidence="2">Mitogen-activated protein kinase kinase kinase 1, variant 2</fullName>
    </submittedName>
</protein>
<evidence type="ECO:0000256" key="1">
    <source>
        <dbReference type="SAM" id="MobiDB-lite"/>
    </source>
</evidence>
<keyword evidence="2" id="KW-0808">Transferase</keyword>
<gene>
    <name evidence="2" type="ORF">KIW84_022360</name>
</gene>
<feature type="region of interest" description="Disordered" evidence="1">
    <location>
        <begin position="174"/>
        <end position="202"/>
    </location>
</feature>
<proteinExistence type="predicted"/>
<keyword evidence="3" id="KW-1185">Reference proteome</keyword>
<feature type="compositionally biased region" description="Basic and acidic residues" evidence="1">
    <location>
        <begin position="174"/>
        <end position="191"/>
    </location>
</feature>
<organism evidence="2 3">
    <name type="scientific">Pisum sativum</name>
    <name type="common">Garden pea</name>
    <name type="synonym">Lathyrus oleraceus</name>
    <dbReference type="NCBI Taxonomy" id="3888"/>
    <lineage>
        <taxon>Eukaryota</taxon>
        <taxon>Viridiplantae</taxon>
        <taxon>Streptophyta</taxon>
        <taxon>Embryophyta</taxon>
        <taxon>Tracheophyta</taxon>
        <taxon>Spermatophyta</taxon>
        <taxon>Magnoliopsida</taxon>
        <taxon>eudicotyledons</taxon>
        <taxon>Gunneridae</taxon>
        <taxon>Pentapetalae</taxon>
        <taxon>rosids</taxon>
        <taxon>fabids</taxon>
        <taxon>Fabales</taxon>
        <taxon>Fabaceae</taxon>
        <taxon>Papilionoideae</taxon>
        <taxon>50 kb inversion clade</taxon>
        <taxon>NPAAA clade</taxon>
        <taxon>Hologalegina</taxon>
        <taxon>IRL clade</taxon>
        <taxon>Fabeae</taxon>
        <taxon>Lathyrus</taxon>
    </lineage>
</organism>
<dbReference type="Proteomes" id="UP001058974">
    <property type="component" value="Chromosome 2"/>
</dbReference>
<feature type="compositionally biased region" description="Basic residues" evidence="1">
    <location>
        <begin position="192"/>
        <end position="202"/>
    </location>
</feature>
<evidence type="ECO:0000313" key="3">
    <source>
        <dbReference type="Proteomes" id="UP001058974"/>
    </source>
</evidence>
<dbReference type="EMBL" id="JAMSHJ010000002">
    <property type="protein sequence ID" value="KAI5435904.1"/>
    <property type="molecule type" value="Genomic_DNA"/>
</dbReference>
<dbReference type="Gramene" id="Psat02G0236000-T2">
    <property type="protein sequence ID" value="KAI5435904.1"/>
    <property type="gene ID" value="KIW84_022360"/>
</dbReference>
<keyword evidence="2" id="KW-0418">Kinase</keyword>
<sequence length="202" mass="22102">MDFYDRTSFRVEGVEGEFDIICRSLVLSGPEDFSIPAAAWEAMKVRSLSDVLPRLNISEFDETKVDDEIVVAECDDRVSISVRDSPAETSGCCIIGDGGGKDRVQIMGFDEASSCYTGGENRVPMRDVDEMSGCLNTGGGGIKGFRPPMLKPPPGVRVSVLDSTCSTWDLLRHFAPEGEGKGKEKEEEEGKKRRRRRGRGSG</sequence>
<accession>A0A9D4YCC0</accession>